<keyword evidence="1" id="KW-0808">Transferase</keyword>
<dbReference type="SUPFAM" id="SSF57850">
    <property type="entry name" value="RING/U-box"/>
    <property type="match status" value="1"/>
</dbReference>
<gene>
    <name evidence="1" type="ORF">SCF082_LOCUS38843</name>
</gene>
<dbReference type="GO" id="GO:0016740">
    <property type="term" value="F:transferase activity"/>
    <property type="evidence" value="ECO:0007669"/>
    <property type="project" value="UniProtKB-KW"/>
</dbReference>
<dbReference type="EMBL" id="CAXAMM010038873">
    <property type="protein sequence ID" value="CAK9081639.1"/>
    <property type="molecule type" value="Genomic_DNA"/>
</dbReference>
<protein>
    <submittedName>
        <fullName evidence="1">E3 ubiquitin-protein ligase ATL41 (RING-H2 finger protein ATL41) (RING-type E3 ubiquitin transferase ATL41)</fullName>
    </submittedName>
</protein>
<evidence type="ECO:0000313" key="1">
    <source>
        <dbReference type="EMBL" id="CAK9081639.1"/>
    </source>
</evidence>
<dbReference type="PANTHER" id="PTHR46539:SF1">
    <property type="entry name" value="E3 UBIQUITIN-PROTEIN LIGASE ATL42"/>
    <property type="match status" value="1"/>
</dbReference>
<evidence type="ECO:0000313" key="2">
    <source>
        <dbReference type="Proteomes" id="UP001642464"/>
    </source>
</evidence>
<name>A0ABP0Q3R0_9DINO</name>
<dbReference type="Pfam" id="PF13639">
    <property type="entry name" value="zf-RING_2"/>
    <property type="match status" value="1"/>
</dbReference>
<dbReference type="InterPro" id="IPR001841">
    <property type="entry name" value="Znf_RING"/>
</dbReference>
<dbReference type="Proteomes" id="UP001642464">
    <property type="component" value="Unassembled WGS sequence"/>
</dbReference>
<comment type="caution">
    <text evidence="1">The sequence shown here is derived from an EMBL/GenBank/DDBJ whole genome shotgun (WGS) entry which is preliminary data.</text>
</comment>
<dbReference type="PROSITE" id="PS50089">
    <property type="entry name" value="ZF_RING_2"/>
    <property type="match status" value="1"/>
</dbReference>
<sequence>MESTMEPGSESTEDFSGYLLAQEVLCGFLVLSLVAVCAGLLYQALALSRLLRRERHVRQFAPRAGLGMPEADLQRLLSHPAPCGPGGEGHNECCVCLQEIAPSSPSLQLPCCSQLYHHHCILQWLSVVARCPMCRQPVRPSTMTVPMEEHLLEGRS</sequence>
<reference evidence="1 2" key="1">
    <citation type="submission" date="2024-02" db="EMBL/GenBank/DDBJ databases">
        <authorList>
            <person name="Chen Y."/>
            <person name="Shah S."/>
            <person name="Dougan E. K."/>
            <person name="Thang M."/>
            <person name="Chan C."/>
        </authorList>
    </citation>
    <scope>NUCLEOTIDE SEQUENCE [LARGE SCALE GENOMIC DNA]</scope>
</reference>
<dbReference type="PANTHER" id="PTHR46539">
    <property type="entry name" value="E3 UBIQUITIN-PROTEIN LIGASE ATL42"/>
    <property type="match status" value="1"/>
</dbReference>
<proteinExistence type="predicted"/>
<organism evidence="1 2">
    <name type="scientific">Durusdinium trenchii</name>
    <dbReference type="NCBI Taxonomy" id="1381693"/>
    <lineage>
        <taxon>Eukaryota</taxon>
        <taxon>Sar</taxon>
        <taxon>Alveolata</taxon>
        <taxon>Dinophyceae</taxon>
        <taxon>Suessiales</taxon>
        <taxon>Symbiodiniaceae</taxon>
        <taxon>Durusdinium</taxon>
    </lineage>
</organism>
<keyword evidence="2" id="KW-1185">Reference proteome</keyword>
<dbReference type="Gene3D" id="3.30.40.10">
    <property type="entry name" value="Zinc/RING finger domain, C3HC4 (zinc finger)"/>
    <property type="match status" value="1"/>
</dbReference>
<accession>A0ABP0Q3R0</accession>
<dbReference type="InterPro" id="IPR013083">
    <property type="entry name" value="Znf_RING/FYVE/PHD"/>
</dbReference>